<dbReference type="GO" id="GO:0006355">
    <property type="term" value="P:regulation of DNA-templated transcription"/>
    <property type="evidence" value="ECO:0007669"/>
    <property type="project" value="UniProtKB-ARBA"/>
</dbReference>
<feature type="domain" description="HTH asnC-type" evidence="4">
    <location>
        <begin position="3"/>
        <end position="64"/>
    </location>
</feature>
<dbReference type="AlphaFoldDB" id="A0A1W2G8F5"/>
<name>A0A1W2G8F5_REIFA</name>
<evidence type="ECO:0000259" key="4">
    <source>
        <dbReference type="PROSITE" id="PS50956"/>
    </source>
</evidence>
<evidence type="ECO:0000256" key="3">
    <source>
        <dbReference type="ARBA" id="ARBA00023163"/>
    </source>
</evidence>
<dbReference type="PANTHER" id="PTHR30154">
    <property type="entry name" value="LEUCINE-RESPONSIVE REGULATORY PROTEIN"/>
    <property type="match status" value="1"/>
</dbReference>
<evidence type="ECO:0000313" key="5">
    <source>
        <dbReference type="EMBL" id="SMD32712.1"/>
    </source>
</evidence>
<keyword evidence="6" id="KW-1185">Reference proteome</keyword>
<accession>A0A1W2G8F5</accession>
<dbReference type="Pfam" id="PF13412">
    <property type="entry name" value="HTH_24"/>
    <property type="match status" value="1"/>
</dbReference>
<dbReference type="SUPFAM" id="SSF46785">
    <property type="entry name" value="Winged helix' DNA-binding domain"/>
    <property type="match status" value="1"/>
</dbReference>
<keyword evidence="3" id="KW-0804">Transcription</keyword>
<protein>
    <submittedName>
        <fullName evidence="5">Lrp/AsnC family transcriptional regulator, leucine-responsive regulatory protein</fullName>
    </submittedName>
</protein>
<dbReference type="PROSITE" id="PS50956">
    <property type="entry name" value="HTH_ASNC_2"/>
    <property type="match status" value="1"/>
</dbReference>
<dbReference type="Proteomes" id="UP000192472">
    <property type="component" value="Unassembled WGS sequence"/>
</dbReference>
<dbReference type="EMBL" id="FWYF01000001">
    <property type="protein sequence ID" value="SMD32712.1"/>
    <property type="molecule type" value="Genomic_DNA"/>
</dbReference>
<dbReference type="Gene3D" id="3.30.70.920">
    <property type="match status" value="1"/>
</dbReference>
<proteinExistence type="predicted"/>
<evidence type="ECO:0000313" key="6">
    <source>
        <dbReference type="Proteomes" id="UP000192472"/>
    </source>
</evidence>
<evidence type="ECO:0000256" key="2">
    <source>
        <dbReference type="ARBA" id="ARBA00023125"/>
    </source>
</evidence>
<dbReference type="PRINTS" id="PR00033">
    <property type="entry name" value="HTHASNC"/>
</dbReference>
<dbReference type="Gene3D" id="1.10.10.10">
    <property type="entry name" value="Winged helix-like DNA-binding domain superfamily/Winged helix DNA-binding domain"/>
    <property type="match status" value="1"/>
</dbReference>
<dbReference type="PANTHER" id="PTHR30154:SF34">
    <property type="entry name" value="TRANSCRIPTIONAL REGULATOR AZLB"/>
    <property type="match status" value="1"/>
</dbReference>
<dbReference type="SMART" id="SM00344">
    <property type="entry name" value="HTH_ASNC"/>
    <property type="match status" value="1"/>
</dbReference>
<gene>
    <name evidence="5" type="ORF">SAMN04488029_1063</name>
</gene>
<dbReference type="InterPro" id="IPR011008">
    <property type="entry name" value="Dimeric_a/b-barrel"/>
</dbReference>
<organism evidence="5 6">
    <name type="scientific">Reichenbachiella faecimaris</name>
    <dbReference type="NCBI Taxonomy" id="692418"/>
    <lineage>
        <taxon>Bacteria</taxon>
        <taxon>Pseudomonadati</taxon>
        <taxon>Bacteroidota</taxon>
        <taxon>Cytophagia</taxon>
        <taxon>Cytophagales</taxon>
        <taxon>Reichenbachiellaceae</taxon>
        <taxon>Reichenbachiella</taxon>
    </lineage>
</organism>
<dbReference type="RefSeq" id="WP_084371360.1">
    <property type="nucleotide sequence ID" value="NZ_FWYF01000001.1"/>
</dbReference>
<dbReference type="InterPro" id="IPR000485">
    <property type="entry name" value="AsnC-type_HTH_dom"/>
</dbReference>
<dbReference type="GO" id="GO:0005829">
    <property type="term" value="C:cytosol"/>
    <property type="evidence" value="ECO:0007669"/>
    <property type="project" value="TreeGrafter"/>
</dbReference>
<dbReference type="InterPro" id="IPR011991">
    <property type="entry name" value="ArsR-like_HTH"/>
</dbReference>
<dbReference type="STRING" id="692418.SAMN04488029_1063"/>
<dbReference type="Pfam" id="PF01037">
    <property type="entry name" value="AsnC_trans_reg"/>
    <property type="match status" value="1"/>
</dbReference>
<dbReference type="InterPro" id="IPR036388">
    <property type="entry name" value="WH-like_DNA-bd_sf"/>
</dbReference>
<dbReference type="OrthoDB" id="9800326at2"/>
<dbReference type="CDD" id="cd00090">
    <property type="entry name" value="HTH_ARSR"/>
    <property type="match status" value="1"/>
</dbReference>
<evidence type="ECO:0000256" key="1">
    <source>
        <dbReference type="ARBA" id="ARBA00023015"/>
    </source>
</evidence>
<sequence>MIVDKTDLSILSMLQKDSKAKMKDIAEAIGMTITPVYERIKKLERNGILEKYTIQVNPKHLGYHLVAYCSVTLKEHSQKNLHLFEDGVQALQQVLECNHMSGSFDYLLKVVVKDMEDYQLFISNQLAALDNIGQVQSYFVMKSIKEKIFSCGDVIPEHR</sequence>
<reference evidence="5 6" key="1">
    <citation type="submission" date="2017-04" db="EMBL/GenBank/DDBJ databases">
        <authorList>
            <person name="Afonso C.L."/>
            <person name="Miller P.J."/>
            <person name="Scott M.A."/>
            <person name="Spackman E."/>
            <person name="Goraichik I."/>
            <person name="Dimitrov K.M."/>
            <person name="Suarez D.L."/>
            <person name="Swayne D.E."/>
        </authorList>
    </citation>
    <scope>NUCLEOTIDE SEQUENCE [LARGE SCALE GENOMIC DNA]</scope>
    <source>
        <strain evidence="5 6">DSM 26133</strain>
    </source>
</reference>
<keyword evidence="1" id="KW-0805">Transcription regulation</keyword>
<keyword evidence="2" id="KW-0238">DNA-binding</keyword>
<dbReference type="InterPro" id="IPR036390">
    <property type="entry name" value="WH_DNA-bd_sf"/>
</dbReference>
<dbReference type="InterPro" id="IPR019887">
    <property type="entry name" value="Tscrpt_reg_AsnC/Lrp_C"/>
</dbReference>
<dbReference type="SUPFAM" id="SSF54909">
    <property type="entry name" value="Dimeric alpha+beta barrel"/>
    <property type="match status" value="1"/>
</dbReference>
<dbReference type="GO" id="GO:0043565">
    <property type="term" value="F:sequence-specific DNA binding"/>
    <property type="evidence" value="ECO:0007669"/>
    <property type="project" value="InterPro"/>
</dbReference>
<dbReference type="InterPro" id="IPR019888">
    <property type="entry name" value="Tscrpt_reg_AsnC-like"/>
</dbReference>
<dbReference type="GO" id="GO:0043200">
    <property type="term" value="P:response to amino acid"/>
    <property type="evidence" value="ECO:0007669"/>
    <property type="project" value="TreeGrafter"/>
</dbReference>